<dbReference type="AlphaFoldDB" id="A0A087TE26"/>
<gene>
    <name evidence="1" type="ORF">X975_25156</name>
</gene>
<dbReference type="Proteomes" id="UP000054359">
    <property type="component" value="Unassembled WGS sequence"/>
</dbReference>
<protein>
    <submittedName>
        <fullName evidence="1">Uncharacterized protein</fullName>
    </submittedName>
</protein>
<sequence length="46" mass="5647">MIMMICSTAWLQCNMITSHFKLKLKNISRYNCIWIKFVTLFRPKRH</sequence>
<evidence type="ECO:0000313" key="1">
    <source>
        <dbReference type="EMBL" id="KFM63365.1"/>
    </source>
</evidence>
<reference evidence="1 2" key="1">
    <citation type="submission" date="2013-11" db="EMBL/GenBank/DDBJ databases">
        <title>Genome sequencing of Stegodyphus mimosarum.</title>
        <authorList>
            <person name="Bechsgaard J."/>
        </authorList>
    </citation>
    <scope>NUCLEOTIDE SEQUENCE [LARGE SCALE GENOMIC DNA]</scope>
</reference>
<name>A0A087TE26_STEMI</name>
<dbReference type="EMBL" id="KK114806">
    <property type="protein sequence ID" value="KFM63365.1"/>
    <property type="molecule type" value="Genomic_DNA"/>
</dbReference>
<keyword evidence="2" id="KW-1185">Reference proteome</keyword>
<proteinExistence type="predicted"/>
<accession>A0A087TE26</accession>
<feature type="non-terminal residue" evidence="1">
    <location>
        <position position="46"/>
    </location>
</feature>
<organism evidence="1 2">
    <name type="scientific">Stegodyphus mimosarum</name>
    <name type="common">African social velvet spider</name>
    <dbReference type="NCBI Taxonomy" id="407821"/>
    <lineage>
        <taxon>Eukaryota</taxon>
        <taxon>Metazoa</taxon>
        <taxon>Ecdysozoa</taxon>
        <taxon>Arthropoda</taxon>
        <taxon>Chelicerata</taxon>
        <taxon>Arachnida</taxon>
        <taxon>Araneae</taxon>
        <taxon>Araneomorphae</taxon>
        <taxon>Entelegynae</taxon>
        <taxon>Eresoidea</taxon>
        <taxon>Eresidae</taxon>
        <taxon>Stegodyphus</taxon>
    </lineage>
</organism>
<evidence type="ECO:0000313" key="2">
    <source>
        <dbReference type="Proteomes" id="UP000054359"/>
    </source>
</evidence>